<evidence type="ECO:0000313" key="8">
    <source>
        <dbReference type="EMBL" id="QDU25083.1"/>
    </source>
</evidence>
<keyword evidence="9" id="KW-1185">Reference proteome</keyword>
<accession>A0A517Y4B1</accession>
<protein>
    <recommendedName>
        <fullName evidence="2">peptidylprolyl isomerase</fullName>
        <ecNumber evidence="2">5.2.1.8</ecNumber>
    </recommendedName>
</protein>
<evidence type="ECO:0000256" key="4">
    <source>
        <dbReference type="ARBA" id="ARBA00023235"/>
    </source>
</evidence>
<dbReference type="Pfam" id="PF00160">
    <property type="entry name" value="Pro_isomerase"/>
    <property type="match status" value="1"/>
</dbReference>
<dbReference type="Proteomes" id="UP000315017">
    <property type="component" value="Chromosome"/>
</dbReference>
<dbReference type="InterPro" id="IPR011990">
    <property type="entry name" value="TPR-like_helical_dom_sf"/>
</dbReference>
<dbReference type="AlphaFoldDB" id="A0A517Y4B1"/>
<dbReference type="EC" id="5.2.1.8" evidence="2"/>
<dbReference type="InterPro" id="IPR002130">
    <property type="entry name" value="Cyclophilin-type_PPIase_dom"/>
</dbReference>
<dbReference type="GO" id="GO:0003755">
    <property type="term" value="F:peptidyl-prolyl cis-trans isomerase activity"/>
    <property type="evidence" value="ECO:0007669"/>
    <property type="project" value="UniProtKB-KW"/>
</dbReference>
<evidence type="ECO:0000256" key="1">
    <source>
        <dbReference type="ARBA" id="ARBA00007365"/>
    </source>
</evidence>
<dbReference type="InterPro" id="IPR029000">
    <property type="entry name" value="Cyclophilin-like_dom_sf"/>
</dbReference>
<dbReference type="EMBL" id="CP036274">
    <property type="protein sequence ID" value="QDU25083.1"/>
    <property type="molecule type" value="Genomic_DNA"/>
</dbReference>
<dbReference type="InterPro" id="IPR044666">
    <property type="entry name" value="Cyclophilin_A-like"/>
</dbReference>
<proteinExistence type="inferred from homology"/>
<dbReference type="PANTHER" id="PTHR45625">
    <property type="entry name" value="PEPTIDYL-PROLYL CIS-TRANS ISOMERASE-RELATED"/>
    <property type="match status" value="1"/>
</dbReference>
<evidence type="ECO:0000313" key="9">
    <source>
        <dbReference type="Proteomes" id="UP000315017"/>
    </source>
</evidence>
<organism evidence="8 9">
    <name type="scientific">Anatilimnocola aggregata</name>
    <dbReference type="NCBI Taxonomy" id="2528021"/>
    <lineage>
        <taxon>Bacteria</taxon>
        <taxon>Pseudomonadati</taxon>
        <taxon>Planctomycetota</taxon>
        <taxon>Planctomycetia</taxon>
        <taxon>Pirellulales</taxon>
        <taxon>Pirellulaceae</taxon>
        <taxon>Anatilimnocola</taxon>
    </lineage>
</organism>
<keyword evidence="4 8" id="KW-0413">Isomerase</keyword>
<feature type="chain" id="PRO_5021964122" description="peptidylprolyl isomerase" evidence="6">
    <location>
        <begin position="30"/>
        <end position="395"/>
    </location>
</feature>
<comment type="similarity">
    <text evidence="1">Belongs to the cyclophilin-type PPIase family.</text>
</comment>
<feature type="compositionally biased region" description="Basic and acidic residues" evidence="5">
    <location>
        <begin position="35"/>
        <end position="53"/>
    </location>
</feature>
<gene>
    <name evidence="8" type="primary">ppiB_2</name>
    <name evidence="8" type="ORF">ETAA8_01440</name>
</gene>
<evidence type="ECO:0000256" key="3">
    <source>
        <dbReference type="ARBA" id="ARBA00023110"/>
    </source>
</evidence>
<feature type="region of interest" description="Disordered" evidence="5">
    <location>
        <begin position="30"/>
        <end position="56"/>
    </location>
</feature>
<dbReference type="PROSITE" id="PS50072">
    <property type="entry name" value="CSA_PPIASE_2"/>
    <property type="match status" value="1"/>
</dbReference>
<dbReference type="PANTHER" id="PTHR45625:SF4">
    <property type="entry name" value="PEPTIDYLPROLYL ISOMERASE DOMAIN AND WD REPEAT-CONTAINING PROTEIN 1"/>
    <property type="match status" value="1"/>
</dbReference>
<reference evidence="8 9" key="1">
    <citation type="submission" date="2019-02" db="EMBL/GenBank/DDBJ databases">
        <title>Deep-cultivation of Planctomycetes and their phenomic and genomic characterization uncovers novel biology.</title>
        <authorList>
            <person name="Wiegand S."/>
            <person name="Jogler M."/>
            <person name="Boedeker C."/>
            <person name="Pinto D."/>
            <person name="Vollmers J."/>
            <person name="Rivas-Marin E."/>
            <person name="Kohn T."/>
            <person name="Peeters S.H."/>
            <person name="Heuer A."/>
            <person name="Rast P."/>
            <person name="Oberbeckmann S."/>
            <person name="Bunk B."/>
            <person name="Jeske O."/>
            <person name="Meyerdierks A."/>
            <person name="Storesund J.E."/>
            <person name="Kallscheuer N."/>
            <person name="Luecker S."/>
            <person name="Lage O.M."/>
            <person name="Pohl T."/>
            <person name="Merkel B.J."/>
            <person name="Hornburger P."/>
            <person name="Mueller R.-W."/>
            <person name="Bruemmer F."/>
            <person name="Labrenz M."/>
            <person name="Spormann A.M."/>
            <person name="Op den Camp H."/>
            <person name="Overmann J."/>
            <person name="Amann R."/>
            <person name="Jetten M.S.M."/>
            <person name="Mascher T."/>
            <person name="Medema M.H."/>
            <person name="Devos D.P."/>
            <person name="Kaster A.-K."/>
            <person name="Ovreas L."/>
            <person name="Rohde M."/>
            <person name="Galperin M.Y."/>
            <person name="Jogler C."/>
        </authorList>
    </citation>
    <scope>NUCLEOTIDE SEQUENCE [LARGE SCALE GENOMIC DNA]</scope>
    <source>
        <strain evidence="8 9">ETA_A8</strain>
    </source>
</reference>
<name>A0A517Y4B1_9BACT</name>
<evidence type="ECO:0000259" key="7">
    <source>
        <dbReference type="PROSITE" id="PS50072"/>
    </source>
</evidence>
<dbReference type="Gene3D" id="2.40.100.10">
    <property type="entry name" value="Cyclophilin-like"/>
    <property type="match status" value="1"/>
</dbReference>
<dbReference type="PROSITE" id="PS00170">
    <property type="entry name" value="CSA_PPIASE_1"/>
    <property type="match status" value="1"/>
</dbReference>
<evidence type="ECO:0000256" key="2">
    <source>
        <dbReference type="ARBA" id="ARBA00013194"/>
    </source>
</evidence>
<dbReference type="CDD" id="cd00317">
    <property type="entry name" value="cyclophilin"/>
    <property type="match status" value="1"/>
</dbReference>
<dbReference type="SUPFAM" id="SSF48452">
    <property type="entry name" value="TPR-like"/>
    <property type="match status" value="1"/>
</dbReference>
<sequence precursor="true">MLTKFRLAPWSFCLTLSTLSLLLGNMAVAQPGTESPKKAETKQPAAETKEAEAKPAAGEGDYNALLNRWKTVIDDLRKLKLKYAVAQAGEREALDKQWEELIAEGNKLVPELQAAGKKAYEAAPNQDPQLTRFLVKMAADDAANDHYKSAFDLAEVLIKNDCGEKQIYNTAAIAAFCLNDFTKAEEYFKVAQEGGALSPPGDEYSGETAAYKGFWEQEQKLREAEAAANDLPRVKIQTTKGEIVLELFENEAPDTVGNFISLVEKKAYDGTPFHRVLKGFMAQGGDPKGDGTGGPGYQIYCELDKPNFRKHFAGSLSMAHAGKDTGGSQFFLTFRATPHLNGRHTCFGRVISGMDVLENLQRRDPSAPTKVEPDKIVTATVERKRDHAYVPKKVE</sequence>
<evidence type="ECO:0000256" key="6">
    <source>
        <dbReference type="SAM" id="SignalP"/>
    </source>
</evidence>
<dbReference type="KEGG" id="aagg:ETAA8_01440"/>
<dbReference type="GO" id="GO:0006457">
    <property type="term" value="P:protein folding"/>
    <property type="evidence" value="ECO:0007669"/>
    <property type="project" value="InterPro"/>
</dbReference>
<dbReference type="SUPFAM" id="SSF50891">
    <property type="entry name" value="Cyclophilin-like"/>
    <property type="match status" value="1"/>
</dbReference>
<keyword evidence="3" id="KW-0697">Rotamase</keyword>
<feature type="domain" description="PPIase cyclophilin-type" evidence="7">
    <location>
        <begin position="241"/>
        <end position="383"/>
    </location>
</feature>
<dbReference type="PRINTS" id="PR00153">
    <property type="entry name" value="CSAPPISMRASE"/>
</dbReference>
<keyword evidence="6" id="KW-0732">Signal</keyword>
<evidence type="ECO:0000256" key="5">
    <source>
        <dbReference type="SAM" id="MobiDB-lite"/>
    </source>
</evidence>
<feature type="signal peptide" evidence="6">
    <location>
        <begin position="1"/>
        <end position="29"/>
    </location>
</feature>
<dbReference type="InterPro" id="IPR020892">
    <property type="entry name" value="Cyclophilin-type_PPIase_CS"/>
</dbReference>
<dbReference type="RefSeq" id="WP_238397652.1">
    <property type="nucleotide sequence ID" value="NZ_CP036274.1"/>
</dbReference>